<dbReference type="Proteomes" id="UP000017813">
    <property type="component" value="Unassembled WGS sequence"/>
</dbReference>
<comment type="caution">
    <text evidence="1">The sequence shown here is derived from an EMBL/GenBank/DDBJ whole genome shotgun (WGS) entry which is preliminary data.</text>
</comment>
<keyword evidence="2" id="KW-1185">Reference proteome</keyword>
<dbReference type="eggNOG" id="COG0507">
    <property type="taxonomic scope" value="Bacteria"/>
</dbReference>
<dbReference type="HOGENOM" id="CLU_027398_2_0_4"/>
<dbReference type="AlphaFoldDB" id="V9HK72"/>
<accession>V9HK72</accession>
<dbReference type="Gene3D" id="3.30.420.240">
    <property type="match status" value="1"/>
</dbReference>
<dbReference type="Gene3D" id="3.40.50.300">
    <property type="entry name" value="P-loop containing nucleotide triphosphate hydrolases"/>
    <property type="match status" value="1"/>
</dbReference>
<sequence length="516" mass="57381">MSILNNPLYHVFVKRYANDPVGFVLGVCGNSVSPDQEKLLNAIIDPTAKVSVVSGTGTGKTMSFGRIALWHLLCFPVAKYDGKIEIGSNTYIGAPAIKQVGDGVWKEITDAVQAMRANRATAWLAEYIVVQAERVYIIDYKATWFITKFAMQQGQSVSIAGKHRFYQLIIIDEAAGVSDEHYEVINGTQTQGGNRTLLASQGVKQGGFFYETHHKLNKENGGNWTALCFSSENSPFVTTEWLENVALQAGGKNTTEYRVRVLGKFAENEHENLLTRAQIEPRIDTLPIIEKGEPFGWLLLVDVGAGEYRDDSVCIAAKVIGDDDFGENARRVEYEANPIITNTKNIHEFRGLIVEKAAQLSNVRILVDAGGIGLELCKMLENDGFDVERINWGNPCFKRAYKERFFNQRACAMVRWRDAIRQGRVLFPKMENGLREKFLMQASRIPYGFTDTGTARYQIAQKAEMRKRGIKSPDIADAMSFAFLDGAYFNVSDAAFDGVSGSLKDDLIAQALAAFD</sequence>
<gene>
    <name evidence="1" type="ORF">HMPREF9021_01973</name>
</gene>
<dbReference type="SUPFAM" id="SSF52540">
    <property type="entry name" value="P-loop containing nucleoside triphosphate hydrolases"/>
    <property type="match status" value="1"/>
</dbReference>
<evidence type="ECO:0008006" key="3">
    <source>
        <dbReference type="Google" id="ProtNLM"/>
    </source>
</evidence>
<dbReference type="InterPro" id="IPR027417">
    <property type="entry name" value="P-loop_NTPase"/>
</dbReference>
<evidence type="ECO:0000313" key="1">
    <source>
        <dbReference type="EMBL" id="EFG30204.1"/>
    </source>
</evidence>
<dbReference type="STRING" id="641147.HMPREF9021_01973"/>
<evidence type="ECO:0000313" key="2">
    <source>
        <dbReference type="Proteomes" id="UP000017813"/>
    </source>
</evidence>
<name>V9HK72_9NEIS</name>
<dbReference type="EMBL" id="ADCY02000040">
    <property type="protein sequence ID" value="EFG30204.1"/>
    <property type="molecule type" value="Genomic_DNA"/>
</dbReference>
<proteinExistence type="predicted"/>
<dbReference type="RefSeq" id="WP_002642221.1">
    <property type="nucleotide sequence ID" value="NZ_CP019448.1"/>
</dbReference>
<reference evidence="1 2" key="1">
    <citation type="submission" date="2010-03" db="EMBL/GenBank/DDBJ databases">
        <authorList>
            <consortium name="The Broad Institute Genome Sequencing Platform"/>
            <person name="Ward D."/>
            <person name="Earl A."/>
            <person name="Feldgarden M."/>
            <person name="Gevers D."/>
            <person name="Young S."/>
            <person name="Zeng Q."/>
            <person name="Koehrsen M."/>
            <person name="Alvarado L."/>
            <person name="Berlin A.M."/>
            <person name="Borenstein D."/>
            <person name="Chapman S.B."/>
            <person name="Chen Z."/>
            <person name="Engels R."/>
            <person name="Freedman E."/>
            <person name="Gellesch M."/>
            <person name="Goldberg J."/>
            <person name="Griggs A."/>
            <person name="Gujja S."/>
            <person name="Heilman E.R."/>
            <person name="Heiman D.I."/>
            <person name="Hepburn T.A."/>
            <person name="Howarth C."/>
            <person name="Jen D."/>
            <person name="Larson L."/>
            <person name="Mehta T."/>
            <person name="Park D."/>
            <person name="Pearson M."/>
            <person name="Richards J."/>
            <person name="Roberts A."/>
            <person name="Saif S."/>
            <person name="Shea T.D."/>
            <person name="Shenoy N."/>
            <person name="Sisk P."/>
            <person name="Stolte C."/>
            <person name="Sykes S.N."/>
            <person name="Walk T."/>
            <person name="White J."/>
            <person name="Yandava C."/>
            <person name="Izard J."/>
            <person name="Baranova O.V."/>
            <person name="Blanton J.M."/>
            <person name="Tanner A.C."/>
            <person name="Dewhirst F."/>
            <person name="Haas B."/>
            <person name="Nusbaum C."/>
            <person name="Birren B."/>
        </authorList>
    </citation>
    <scope>NUCLEOTIDE SEQUENCE [LARGE SCALE GENOMIC DNA]</scope>
    <source>
        <strain evidence="1 2">ATCC 29453</strain>
    </source>
</reference>
<dbReference type="OrthoDB" id="9775154at2"/>
<organism evidence="1 2">
    <name type="scientific">Simonsiella muelleri ATCC 29453</name>
    <dbReference type="NCBI Taxonomy" id="641147"/>
    <lineage>
        <taxon>Bacteria</taxon>
        <taxon>Pseudomonadati</taxon>
        <taxon>Pseudomonadota</taxon>
        <taxon>Betaproteobacteria</taxon>
        <taxon>Neisseriales</taxon>
        <taxon>Neisseriaceae</taxon>
        <taxon>Simonsiella</taxon>
    </lineage>
</organism>
<protein>
    <recommendedName>
        <fullName evidence="3">Terminase large subunit gp17-like C-terminal domain-containing protein</fullName>
    </recommendedName>
</protein>
<reference evidence="1 2" key="2">
    <citation type="submission" date="2011-10" db="EMBL/GenBank/DDBJ databases">
        <title>The Genome Sequence of Simonsiella muelleri ATCC 29453.</title>
        <authorList>
            <consortium name="The Broad Institute Genome Sequencing Platform"/>
            <consortium name="The Broad Institute Genome Sequencing Center for Infectious Disease"/>
            <person name="Earl A."/>
            <person name="Ward D."/>
            <person name="Feldgarden M."/>
            <person name="Gevers D."/>
            <person name="Izard J."/>
            <person name="Baranova O.V."/>
            <person name="Blanton J.M."/>
            <person name="Tanner A.C."/>
            <person name="Dewhirst F."/>
            <person name="Young S.K."/>
            <person name="Zeng Q."/>
            <person name="Gargeya S."/>
            <person name="Fitzgerald M."/>
            <person name="Haas B."/>
            <person name="Abouelleil A."/>
            <person name="Alvarado L."/>
            <person name="Arachchi H.M."/>
            <person name="Berlin A."/>
            <person name="Brown A."/>
            <person name="Chapman S.B."/>
            <person name="Chen Z."/>
            <person name="Dunbar C."/>
            <person name="Freedman E."/>
            <person name="Gearin G."/>
            <person name="Goldberg J."/>
            <person name="Griggs A."/>
            <person name="Gujja S."/>
            <person name="Heiman D."/>
            <person name="Howarth C."/>
            <person name="Larson L."/>
            <person name="Lui A."/>
            <person name="MacDonald P.J.P."/>
            <person name="Montmayeur A."/>
            <person name="Murphy C."/>
            <person name="Neiman D."/>
            <person name="Pearson M."/>
            <person name="Priest M."/>
            <person name="Roberts A."/>
            <person name="Saif S."/>
            <person name="Shea T."/>
            <person name="Shenoy N."/>
            <person name="Sisk P."/>
            <person name="Stolte C."/>
            <person name="Sykes S."/>
            <person name="Wortman J."/>
            <person name="Nusbaum C."/>
            <person name="Birren B."/>
        </authorList>
    </citation>
    <scope>NUCLEOTIDE SEQUENCE [LARGE SCALE GENOMIC DNA]</scope>
    <source>
        <strain evidence="1 2">ATCC 29453</strain>
    </source>
</reference>